<evidence type="ECO:0000313" key="2">
    <source>
        <dbReference type="Proteomes" id="UP000001542"/>
    </source>
</evidence>
<reference evidence="1" key="1">
    <citation type="submission" date="2006-10" db="EMBL/GenBank/DDBJ databases">
        <authorList>
            <person name="Amadeo P."/>
            <person name="Zhao Q."/>
            <person name="Wortman J."/>
            <person name="Fraser-Liggett C."/>
            <person name="Carlton J."/>
        </authorList>
    </citation>
    <scope>NUCLEOTIDE SEQUENCE</scope>
    <source>
        <strain evidence="1">G3</strain>
    </source>
</reference>
<dbReference type="Proteomes" id="UP000001542">
    <property type="component" value="Unassembled WGS sequence"/>
</dbReference>
<protein>
    <submittedName>
        <fullName evidence="1">Uncharacterized protein</fullName>
    </submittedName>
</protein>
<dbReference type="AlphaFoldDB" id="A2DGI2"/>
<dbReference type="InParanoid" id="A2DGI2"/>
<name>A2DGI2_TRIV3</name>
<reference evidence="1" key="2">
    <citation type="journal article" date="2007" name="Science">
        <title>Draft genome sequence of the sexually transmitted pathogen Trichomonas vaginalis.</title>
        <authorList>
            <person name="Carlton J.M."/>
            <person name="Hirt R.P."/>
            <person name="Silva J.C."/>
            <person name="Delcher A.L."/>
            <person name="Schatz M."/>
            <person name="Zhao Q."/>
            <person name="Wortman J.R."/>
            <person name="Bidwell S.L."/>
            <person name="Alsmark U.C.M."/>
            <person name="Besteiro S."/>
            <person name="Sicheritz-Ponten T."/>
            <person name="Noel C.J."/>
            <person name="Dacks J.B."/>
            <person name="Foster P.G."/>
            <person name="Simillion C."/>
            <person name="Van de Peer Y."/>
            <person name="Miranda-Saavedra D."/>
            <person name="Barton G.J."/>
            <person name="Westrop G.D."/>
            <person name="Mueller S."/>
            <person name="Dessi D."/>
            <person name="Fiori P.L."/>
            <person name="Ren Q."/>
            <person name="Paulsen I."/>
            <person name="Zhang H."/>
            <person name="Bastida-Corcuera F.D."/>
            <person name="Simoes-Barbosa A."/>
            <person name="Brown M.T."/>
            <person name="Hayes R.D."/>
            <person name="Mukherjee M."/>
            <person name="Okumura C.Y."/>
            <person name="Schneider R."/>
            <person name="Smith A.J."/>
            <person name="Vanacova S."/>
            <person name="Villalvazo M."/>
            <person name="Haas B.J."/>
            <person name="Pertea M."/>
            <person name="Feldblyum T.V."/>
            <person name="Utterback T.R."/>
            <person name="Shu C.L."/>
            <person name="Osoegawa K."/>
            <person name="de Jong P.J."/>
            <person name="Hrdy I."/>
            <person name="Horvathova L."/>
            <person name="Zubacova Z."/>
            <person name="Dolezal P."/>
            <person name="Malik S.B."/>
            <person name="Logsdon J.M. Jr."/>
            <person name="Henze K."/>
            <person name="Gupta A."/>
            <person name="Wang C.C."/>
            <person name="Dunne R.L."/>
            <person name="Upcroft J.A."/>
            <person name="Upcroft P."/>
            <person name="White O."/>
            <person name="Salzberg S.L."/>
            <person name="Tang P."/>
            <person name="Chiu C.-H."/>
            <person name="Lee Y.-S."/>
            <person name="Embley T.M."/>
            <person name="Coombs G.H."/>
            <person name="Mottram J.C."/>
            <person name="Tachezy J."/>
            <person name="Fraser-Liggett C.M."/>
            <person name="Johnson P.J."/>
        </authorList>
    </citation>
    <scope>NUCLEOTIDE SEQUENCE [LARGE SCALE GENOMIC DNA]</scope>
    <source>
        <strain evidence="1">G3</strain>
    </source>
</reference>
<gene>
    <name evidence="1" type="ORF">TVAG_239540</name>
</gene>
<dbReference type="VEuPathDB" id="TrichDB:TVAGG3_0965800"/>
<keyword evidence="2" id="KW-1185">Reference proteome</keyword>
<evidence type="ECO:0000313" key="1">
    <source>
        <dbReference type="EMBL" id="EAY20578.1"/>
    </source>
</evidence>
<accession>A2DGI2</accession>
<dbReference type="SUPFAM" id="SSF101898">
    <property type="entry name" value="NHL repeat"/>
    <property type="match status" value="1"/>
</dbReference>
<dbReference type="VEuPathDB" id="TrichDB:TVAG_239540"/>
<dbReference type="KEGG" id="tva:5466118"/>
<organism evidence="1 2">
    <name type="scientific">Trichomonas vaginalis (strain ATCC PRA-98 / G3)</name>
    <dbReference type="NCBI Taxonomy" id="412133"/>
    <lineage>
        <taxon>Eukaryota</taxon>
        <taxon>Metamonada</taxon>
        <taxon>Parabasalia</taxon>
        <taxon>Trichomonadida</taxon>
        <taxon>Trichomonadidae</taxon>
        <taxon>Trichomonas</taxon>
    </lineage>
</organism>
<proteinExistence type="predicted"/>
<sequence>MIWSSETDRETARFKLGCVERNKAVLIDCDSDLSLVAYTQKSGIVLVSNVFDPEIFTFPAETQVTSLCALDRNKVLIIYSNRTVSIFDAEKRIFENINYPFYQRLNFFRNPIINESIILVNGHDKLYGVLSGYLTVFDLEYQPVKTISIPSGRPVSATMFDDTIYLTNDRRQVIRILNVNSEESQVTTQELDESIDLTHITAISNTACIVCSSWSAHLISFSEFVLSLRCSDTFDNFIIGIYGSQDTLRVLTTSGGLSRLFIANPENSIPLLELLRSVLRQFIHGQNVFNVLRNHNISLEVFNELDTQFAETNITLIKERLAVHRELYRLAGQYFGKFDTSFFSSNHFKMSIFESALNDDFGELSDLIRSAAQTSDISSLFNFFAGNPQKFAPSFLRILERSMDSMEHAGFETHQKHNFVAETASFEAALIACLQFCDVRSDTFCGLVRIYALTQPSSQIQIMRLFEVRSADAERIAIEAECYTAIAEMSHRDCDYNRFDRCYQKHGDKCVKSLISYYADREVPYVSDLLEVGKFHGFRKSVQESLSFDESALAFHYIQESGADFVKSANLFYEYVRANKNELSVSQAASLLAIANLCVIATERKDVAPLRRKIENRLTLLELQKVRGLGALDILDSNDLVKHFMKMGEQGTTLSVIAATFDDRNDDENGQLYIDAIMMDANIGEKNLTQLLEATGAAAVLPKTLKANLEKKIKDVALKTTISNAFTVAHKNIVNSTN</sequence>
<dbReference type="EMBL" id="DS113197">
    <property type="protein sequence ID" value="EAY20578.1"/>
    <property type="molecule type" value="Genomic_DNA"/>
</dbReference>